<dbReference type="InterPro" id="IPR029058">
    <property type="entry name" value="AB_hydrolase_fold"/>
</dbReference>
<proteinExistence type="inferred from homology"/>
<evidence type="ECO:0000313" key="10">
    <source>
        <dbReference type="EMBL" id="CAH1243017.1"/>
    </source>
</evidence>
<evidence type="ECO:0000256" key="5">
    <source>
        <dbReference type="PIRSR" id="PIRSR000865-1"/>
    </source>
</evidence>
<dbReference type="OrthoDB" id="199913at2759"/>
<keyword evidence="6" id="KW-0479">Metal-binding</keyword>
<feature type="binding site" evidence="6">
    <location>
        <position position="239"/>
    </location>
    <ligand>
        <name>Ca(2+)</name>
        <dbReference type="ChEBI" id="CHEBI:29108"/>
    </ligand>
</feature>
<evidence type="ECO:0000256" key="1">
    <source>
        <dbReference type="ARBA" id="ARBA00004613"/>
    </source>
</evidence>
<keyword evidence="11" id="KW-1185">Reference proteome</keyword>
<feature type="signal peptide" evidence="8">
    <location>
        <begin position="1"/>
        <end position="40"/>
    </location>
</feature>
<dbReference type="PIRSF" id="PIRSF000865">
    <property type="entry name" value="Lipoprotein_lipase_LIPH"/>
    <property type="match status" value="1"/>
</dbReference>
<feature type="binding site" evidence="6">
    <location>
        <position position="234"/>
    </location>
    <ligand>
        <name>Ca(2+)</name>
        <dbReference type="ChEBI" id="CHEBI:29108"/>
    </ligand>
</feature>
<dbReference type="GO" id="GO:0046872">
    <property type="term" value="F:metal ion binding"/>
    <property type="evidence" value="ECO:0007669"/>
    <property type="project" value="UniProtKB-KW"/>
</dbReference>
<evidence type="ECO:0000256" key="3">
    <source>
        <dbReference type="ARBA" id="ARBA00022525"/>
    </source>
</evidence>
<dbReference type="FunFam" id="3.40.50.1820:FF:000033">
    <property type="entry name" value="Pancreatic triacylglycerol lipase"/>
    <property type="match status" value="1"/>
</dbReference>
<feature type="binding site" evidence="6">
    <location>
        <position position="236"/>
    </location>
    <ligand>
        <name>Ca(2+)</name>
        <dbReference type="ChEBI" id="CHEBI:29108"/>
    </ligand>
</feature>
<dbReference type="Proteomes" id="UP000838412">
    <property type="component" value="Chromosome 13"/>
</dbReference>
<dbReference type="SUPFAM" id="SSF49723">
    <property type="entry name" value="Lipase/lipooxygenase domain (PLAT/LH2 domain)"/>
    <property type="match status" value="1"/>
</dbReference>
<feature type="active site" description="Charge relay system" evidence="5">
    <location>
        <position position="220"/>
    </location>
</feature>
<feature type="active site" description="Charge relay system" evidence="5">
    <location>
        <position position="312"/>
    </location>
</feature>
<dbReference type="InterPro" id="IPR033906">
    <property type="entry name" value="Lipase_N"/>
</dbReference>
<dbReference type="GO" id="GO:0004806">
    <property type="term" value="F:triacylglycerol lipase activity"/>
    <property type="evidence" value="ECO:0007669"/>
    <property type="project" value="InterPro"/>
</dbReference>
<dbReference type="CDD" id="cd00707">
    <property type="entry name" value="Pancreat_lipase_like"/>
    <property type="match status" value="1"/>
</dbReference>
<organism evidence="10 11">
    <name type="scientific">Branchiostoma lanceolatum</name>
    <name type="common">Common lancelet</name>
    <name type="synonym">Amphioxus lanceolatum</name>
    <dbReference type="NCBI Taxonomy" id="7740"/>
    <lineage>
        <taxon>Eukaryota</taxon>
        <taxon>Metazoa</taxon>
        <taxon>Chordata</taxon>
        <taxon>Cephalochordata</taxon>
        <taxon>Leptocardii</taxon>
        <taxon>Amphioxiformes</taxon>
        <taxon>Branchiostomatidae</taxon>
        <taxon>Branchiostoma</taxon>
    </lineage>
</organism>
<dbReference type="PRINTS" id="PR00821">
    <property type="entry name" value="TAGLIPASE"/>
</dbReference>
<dbReference type="Gene3D" id="2.60.60.20">
    <property type="entry name" value="PLAT/LH2 domain"/>
    <property type="match status" value="1"/>
</dbReference>
<dbReference type="PANTHER" id="PTHR11610:SF181">
    <property type="entry name" value="INACTIVE PANCREATIC LIPASE-RELATED PROTEIN 1-LIKE"/>
    <property type="match status" value="1"/>
</dbReference>
<dbReference type="InterPro" id="IPR013818">
    <property type="entry name" value="Lipase"/>
</dbReference>
<keyword evidence="8" id="KW-0732">Signal</keyword>
<sequence length="508" mass="54602">MSHSNPGLGTVSVCVDTRTSTCRNMLSLLALFLTCHVAYGAEVCYGNLGCFSNIAPFWGLNRPLSSLPDAPDIIGTKFYLHTRANPTMAQRERLVADSPATFSASHFSSVRPSMMIIHGFTHSAQHDWVQLMVDELLKKEDANVITVEWSEGATLTGSYEQAVANTRVVGAQITELVNYMAGNYEVSGQNFHLIGHSLGAQIAGYAGDALGNLARITALDAAEPYFDGMDNVVRLDPTDARFVDVIHTDGSPFIGTLGMGTNLPIGHVDFYPNNGMYQPGCNDNIISTVVATGVGLLTEGYDGAEAALACSHLKALDFFTESINSECPFTAYPCDSYEKFKQGFCLSCGSGSCSQMGARARDHYGARGSMYLMTTDGANGKYCAYHYKVQVTSSSPMAQAAGRLYVTFQGPTGITDSMEVTSDNMQLNAGVTYQKTVISPEDIGDVTMVHVRFARSSSLFDIFSAQYYTLNKVTITAGETQTGYRFCAGDSQIRNGETVTLTAAGGNC</sequence>
<dbReference type="InterPro" id="IPR000734">
    <property type="entry name" value="TAG_lipase"/>
</dbReference>
<dbReference type="PRINTS" id="PR00823">
    <property type="entry name" value="PANCLIPASE"/>
</dbReference>
<feature type="active site" description="Nucleophile" evidence="5">
    <location>
        <position position="197"/>
    </location>
</feature>
<evidence type="ECO:0000256" key="6">
    <source>
        <dbReference type="PIRSR" id="PIRSR000865-2"/>
    </source>
</evidence>
<keyword evidence="3" id="KW-0964">Secreted</keyword>
<protein>
    <submittedName>
        <fullName evidence="10">PNLIP protein</fullName>
    </submittedName>
</protein>
<reference evidence="10" key="1">
    <citation type="submission" date="2022-01" db="EMBL/GenBank/DDBJ databases">
        <authorList>
            <person name="Braso-Vives M."/>
        </authorList>
    </citation>
    <scope>NUCLEOTIDE SEQUENCE</scope>
</reference>
<dbReference type="Pfam" id="PF00151">
    <property type="entry name" value="Lipase"/>
    <property type="match status" value="1"/>
</dbReference>
<feature type="chain" id="PRO_5035420007" evidence="8">
    <location>
        <begin position="41"/>
        <end position="508"/>
    </location>
</feature>
<keyword evidence="4" id="KW-1015">Disulfide bond</keyword>
<comment type="similarity">
    <text evidence="2 7">Belongs to the AB hydrolase superfamily. Lipase family.</text>
</comment>
<gene>
    <name evidence="10" type="primary">PNLIP</name>
    <name evidence="10" type="ORF">BLAG_LOCUS6150</name>
</gene>
<evidence type="ECO:0000256" key="2">
    <source>
        <dbReference type="ARBA" id="ARBA00010701"/>
    </source>
</evidence>
<evidence type="ECO:0000256" key="7">
    <source>
        <dbReference type="RuleBase" id="RU004262"/>
    </source>
</evidence>
<dbReference type="InterPro" id="IPR002331">
    <property type="entry name" value="Lipase_panc"/>
</dbReference>
<accession>A0A8K0EBQ8</accession>
<dbReference type="GO" id="GO:0016042">
    <property type="term" value="P:lipid catabolic process"/>
    <property type="evidence" value="ECO:0007669"/>
    <property type="project" value="TreeGrafter"/>
</dbReference>
<dbReference type="GO" id="GO:0005615">
    <property type="term" value="C:extracellular space"/>
    <property type="evidence" value="ECO:0007669"/>
    <property type="project" value="TreeGrafter"/>
</dbReference>
<evidence type="ECO:0000256" key="4">
    <source>
        <dbReference type="ARBA" id="ARBA00023157"/>
    </source>
</evidence>
<dbReference type="SUPFAM" id="SSF53474">
    <property type="entry name" value="alpha/beta-Hydrolases"/>
    <property type="match status" value="1"/>
</dbReference>
<comment type="subcellular location">
    <subcellularLocation>
        <location evidence="1">Secreted</location>
    </subcellularLocation>
</comment>
<dbReference type="AlphaFoldDB" id="A0A8K0EBQ8"/>
<keyword evidence="6" id="KW-0106">Calcium</keyword>
<dbReference type="InterPro" id="IPR016272">
    <property type="entry name" value="Lipase_LIPH"/>
</dbReference>
<dbReference type="Gene3D" id="3.40.50.1820">
    <property type="entry name" value="alpha/beta hydrolase"/>
    <property type="match status" value="1"/>
</dbReference>
<name>A0A8K0EBQ8_BRALA</name>
<feature type="domain" description="Lipase" evidence="9">
    <location>
        <begin position="42"/>
        <end position="378"/>
    </location>
</feature>
<evidence type="ECO:0000259" key="9">
    <source>
        <dbReference type="Pfam" id="PF00151"/>
    </source>
</evidence>
<dbReference type="InterPro" id="IPR036392">
    <property type="entry name" value="PLAT/LH2_dom_sf"/>
</dbReference>
<dbReference type="PANTHER" id="PTHR11610">
    <property type="entry name" value="LIPASE"/>
    <property type="match status" value="1"/>
</dbReference>
<dbReference type="EMBL" id="OV696698">
    <property type="protein sequence ID" value="CAH1243017.1"/>
    <property type="molecule type" value="Genomic_DNA"/>
</dbReference>
<evidence type="ECO:0000313" key="11">
    <source>
        <dbReference type="Proteomes" id="UP000838412"/>
    </source>
</evidence>
<evidence type="ECO:0000256" key="8">
    <source>
        <dbReference type="SAM" id="SignalP"/>
    </source>
</evidence>